<evidence type="ECO:0000256" key="1">
    <source>
        <dbReference type="PROSITE-ProRule" id="PRU00047"/>
    </source>
</evidence>
<keyword evidence="5" id="KW-1185">Reference proteome</keyword>
<dbReference type="InterPro" id="IPR012337">
    <property type="entry name" value="RNaseH-like_sf"/>
</dbReference>
<protein>
    <submittedName>
        <fullName evidence="4">Reverse transcriptase domain-containing protein</fullName>
    </submittedName>
</protein>
<name>A0ABQ4YB96_9ASTR</name>
<feature type="domain" description="CCHC-type" evidence="3">
    <location>
        <begin position="165"/>
        <end position="180"/>
    </location>
</feature>
<dbReference type="EMBL" id="BQNB010010215">
    <property type="protein sequence ID" value="GJS74230.1"/>
    <property type="molecule type" value="Genomic_DNA"/>
</dbReference>
<dbReference type="CDD" id="cd00303">
    <property type="entry name" value="retropepsin_like"/>
    <property type="match status" value="1"/>
</dbReference>
<reference evidence="4" key="1">
    <citation type="journal article" date="2022" name="Int. J. Mol. Sci.">
        <title>Draft Genome of Tanacetum Coccineum: Genomic Comparison of Closely Related Tanacetum-Family Plants.</title>
        <authorList>
            <person name="Yamashiro T."/>
            <person name="Shiraishi A."/>
            <person name="Nakayama K."/>
            <person name="Satake H."/>
        </authorList>
    </citation>
    <scope>NUCLEOTIDE SEQUENCE</scope>
</reference>
<dbReference type="InterPro" id="IPR032567">
    <property type="entry name" value="RTL1-rel"/>
</dbReference>
<dbReference type="SUPFAM" id="SSF53098">
    <property type="entry name" value="Ribonuclease H-like"/>
    <property type="match status" value="1"/>
</dbReference>
<dbReference type="PROSITE" id="PS50158">
    <property type="entry name" value="ZF_CCHC"/>
    <property type="match status" value="1"/>
</dbReference>
<evidence type="ECO:0000313" key="4">
    <source>
        <dbReference type="EMBL" id="GJS74230.1"/>
    </source>
</evidence>
<dbReference type="Gene3D" id="3.30.420.10">
    <property type="entry name" value="Ribonuclease H-like superfamily/Ribonuclease H"/>
    <property type="match status" value="1"/>
</dbReference>
<keyword evidence="4" id="KW-0695">RNA-directed DNA polymerase</keyword>
<proteinExistence type="predicted"/>
<dbReference type="Pfam" id="PF08284">
    <property type="entry name" value="RVP_2"/>
    <property type="match status" value="1"/>
</dbReference>
<evidence type="ECO:0000259" key="3">
    <source>
        <dbReference type="PROSITE" id="PS50158"/>
    </source>
</evidence>
<dbReference type="Gene3D" id="3.10.10.10">
    <property type="entry name" value="HIV Type 1 Reverse Transcriptase, subunit A, domain 1"/>
    <property type="match status" value="2"/>
</dbReference>
<accession>A0ABQ4YB96</accession>
<dbReference type="InterPro" id="IPR001878">
    <property type="entry name" value="Znf_CCHC"/>
</dbReference>
<organism evidence="4 5">
    <name type="scientific">Tanacetum coccineum</name>
    <dbReference type="NCBI Taxonomy" id="301880"/>
    <lineage>
        <taxon>Eukaryota</taxon>
        <taxon>Viridiplantae</taxon>
        <taxon>Streptophyta</taxon>
        <taxon>Embryophyta</taxon>
        <taxon>Tracheophyta</taxon>
        <taxon>Spermatophyta</taxon>
        <taxon>Magnoliopsida</taxon>
        <taxon>eudicotyledons</taxon>
        <taxon>Gunneridae</taxon>
        <taxon>Pentapetalae</taxon>
        <taxon>asterids</taxon>
        <taxon>campanulids</taxon>
        <taxon>Asterales</taxon>
        <taxon>Asteraceae</taxon>
        <taxon>Asteroideae</taxon>
        <taxon>Anthemideae</taxon>
        <taxon>Anthemidinae</taxon>
        <taxon>Tanacetum</taxon>
    </lineage>
</organism>
<gene>
    <name evidence="4" type="ORF">Tco_0707071</name>
</gene>
<reference evidence="4" key="2">
    <citation type="submission" date="2022-01" db="EMBL/GenBank/DDBJ databases">
        <authorList>
            <person name="Yamashiro T."/>
            <person name="Shiraishi A."/>
            <person name="Satake H."/>
            <person name="Nakayama K."/>
        </authorList>
    </citation>
    <scope>NUCLEOTIDE SEQUENCE</scope>
</reference>
<keyword evidence="1" id="KW-0479">Metal-binding</keyword>
<comment type="caution">
    <text evidence="4">The sequence shown here is derived from an EMBL/GenBank/DDBJ whole genome shotgun (WGS) entry which is preliminary data.</text>
</comment>
<dbReference type="InterPro" id="IPR043502">
    <property type="entry name" value="DNA/RNA_pol_sf"/>
</dbReference>
<evidence type="ECO:0000313" key="5">
    <source>
        <dbReference type="Proteomes" id="UP001151760"/>
    </source>
</evidence>
<dbReference type="PANTHER" id="PTHR15503:SF45">
    <property type="entry name" value="RNA-DIRECTED DNA POLYMERASE HOMOLOG"/>
    <property type="match status" value="1"/>
</dbReference>
<keyword evidence="1" id="KW-0862">Zinc</keyword>
<dbReference type="Proteomes" id="UP001151760">
    <property type="component" value="Unassembled WGS sequence"/>
</dbReference>
<dbReference type="Gene3D" id="2.40.70.10">
    <property type="entry name" value="Acid Proteases"/>
    <property type="match status" value="1"/>
</dbReference>
<dbReference type="Gene3D" id="3.30.70.270">
    <property type="match status" value="1"/>
</dbReference>
<dbReference type="InterPro" id="IPR043128">
    <property type="entry name" value="Rev_trsase/Diguanyl_cyclase"/>
</dbReference>
<dbReference type="InterPro" id="IPR021109">
    <property type="entry name" value="Peptidase_aspartic_dom_sf"/>
</dbReference>
<keyword evidence="4" id="KW-0548">Nucleotidyltransferase</keyword>
<feature type="region of interest" description="Disordered" evidence="2">
    <location>
        <begin position="42"/>
        <end position="86"/>
    </location>
</feature>
<keyword evidence="4" id="KW-0808">Transferase</keyword>
<keyword evidence="1" id="KW-0863">Zinc-finger</keyword>
<sequence>MGTPTQVCVWSCPNFSAPAGRPFRCVSDIWLLISGDAKIMPPRMRTRSAGRPAAESLGGGTGERVGRGGRGRRPREATEPKTMQKAVQISGALTDEAVRNGSIKKVEKRGNMGEHSKDMSGMDDNKRTRTGNVFATTVNPVGRENTGVPRNVNPVNARNPTVRACYECGSTDHVRSACPRLNRARDPKENHPNQVDANNGGLEPSDLGFRYKIEIASGQLVEINKVIKGCKLEIKGHVIDIDLIPFGHGSFDVIIGMDWLSNYKAEIICHEKVVRIPLPDDKVLRVVGERPEEKARLLMSAKASDKKQEEIVVVRDFPEVFPDDLSGLPPIQEIKFRIELIPGATPVAKSPYRLAPSELEELSGKLKELQDKGFIRPKLIALGSADINRYPLPRIDDLFDQLQGSQFFLKIDLRSGYHHLRVNEDDIPKTAFRTRYGYFEFIFLGHVINGDGIHVDPSKIEAVKNWKAPRTPTEKGKVLIGARNKKWHFKTLKGKVCNVPVLALPEEPKDFVDIVMQRVEEKKKQRRYGTFYYLIEYGYPLKGYAKYLDYKMERLARLYLNEIVARHGVPISIISDRDSRFTSRFWQSMQEALGTRLDMSTAYHP</sequence>
<evidence type="ECO:0000256" key="2">
    <source>
        <dbReference type="SAM" id="MobiDB-lite"/>
    </source>
</evidence>
<dbReference type="SUPFAM" id="SSF56672">
    <property type="entry name" value="DNA/RNA polymerases"/>
    <property type="match status" value="1"/>
</dbReference>
<dbReference type="InterPro" id="IPR036397">
    <property type="entry name" value="RNaseH_sf"/>
</dbReference>
<dbReference type="GO" id="GO:0003964">
    <property type="term" value="F:RNA-directed DNA polymerase activity"/>
    <property type="evidence" value="ECO:0007669"/>
    <property type="project" value="UniProtKB-KW"/>
</dbReference>
<dbReference type="PANTHER" id="PTHR15503">
    <property type="entry name" value="LDOC1 RELATED"/>
    <property type="match status" value="1"/>
</dbReference>